<feature type="domain" description="Protein kinase" evidence="8">
    <location>
        <begin position="422"/>
        <end position="660"/>
    </location>
</feature>
<feature type="repeat" description="ANK" evidence="6">
    <location>
        <begin position="96"/>
        <end position="128"/>
    </location>
</feature>
<keyword evidence="2" id="KW-0677">Repeat</keyword>
<keyword evidence="4 7" id="KW-0067">ATP-binding</keyword>
<keyword evidence="9" id="KW-0808">Transferase</keyword>
<sequence length="2020" mass="216824">MDLFEAVARGDTRTVAELLHDGADPNSRDHLGDPALYVAARGGHLDTVEVLLNAGAIVDSQRPSGDTSLMIAASSGPVELVHVLLANGANVNHNSGCSTALGCAVYGGNDDIVELLLAVGANVHVHDDSRKASPIMSAACLGLVAIATQLLAAGARVSDLSKDGVGPLFCAALEGHADMIRLLAARGADLDATSPHHVSPMHAASGRGHLDAVITLLQAGAKLDNPNSFPCLNAAATCGRTEIVALLLREGADVNANNPRWGAAALYVAAATGHADVVRQLVHARAKLDERAVTGKTAMMIAQAKKHAHVVEVLQDARMKKAKLLHATRHGDVLGVRALLADGLSVNETDEHGNTLVHLALLGGHAELLAELLKDPSVELGHINEFGESPIAIATKKSTPLLVQHLHKAQSTVTAQVATRPTLHLQELGRGSYGIVFKDTLFGQDVAVKSVLNKTFGAANLRDEIRVLNANPSPYIVRLLATADAASNAPQLIFEYMDGGSVTRYLEKVASDKPVSVTYAPIEIAWVVANALKDLHANNIVHRDIKTDNILLSSTQYIKVGDVGIAKEETTTMTTGAGTSKWRAPEVLTSGSRYGTPADVYSFGILLETLFPEGARASSDNALWYKTLAMQCTVENPALRPTAADIVESMRPKVQSYPHLVVSMAAFESDCARGPPLIASVAMPAPMTPAPTSAHQPIRIPTRSARSTAPLSHEEAFLAAVAAGNVDAVDSFLRSGVHPDSTDTTQETALIRAVFFGHSDVVDLLLAFRADVNSVSAVGLTALHEAARQPSGVMLRKLLCATGIDANPRNFNLETPLHVAIGFGLDANVVALVNAGADVEAADEKMHRPLYYAATRDLKAITMYLVQHGARTWERDQDNETVLHAVLSRRLGHMATILVDTGGIANLHSNGQSPLHRACECGVSEVIPVLLAHGADVNAAFRNASPLAMSIYAGHADVVAALVASPKIDFNERLEHDYTLLHLATSMGNLAIARVMLQAGIDYDRREAKMGLRAIEMAERLHNHAMVDVLQPAYTHRLALLQAMRDQDVSRFQRLLLKPYSCNIVDEVGCSLVHLAVVAKNETMLDQLLAMPRVLVNTSNTENKTPLAIAIQRGYASMAEKLFDRVHRAAVDISSTEYEVTTTELGRGGYGVVLLGSYQGQKVAVKKLRNANQRKSFNAEVDALVAVPSPYLVQLVAIADVDTEMPALLLEYMDGGSLRTYLDQKRFQLPYTVHVTNLQVAWAVANALKDLHAKNIAHRDIKSENVLLSSTHFVKLGDLGLARREATEMTEAPGTRYWMAPEVLRANGTAYGLSADMYAFGVLLTEVDTLQLPYYELVNPNPVAIVRGVIDGTLRPTLTAKCEPWLRDLVELCLCGDPTARPTAAQVVDVLRGEMAMTAAKAIDAETYLRAVATDNSAAVTELLDQGVAVNGTLPGGESLLLAATTAGASETVTLLLQRGANVSDMSGGRTPLHEAATLGHAFVQRRLLDAGADVDARDHEGKTPLMCAFHTGNALCVSQLVATGADVVLAATDGTTALDKAREFDGLKRFVPMLEVAASRQENATQPEIFCIHCTHWHAVQDTTEAMCTTCGKPVSRVHRMLAIVWRLIRLQHRGYPVDWSRTCHACHSKAMTVFDALCPECAHSQRDVDNLKVLHVRFKKALKPTAARLAPLAIPRGVLQWLAKIAPPRLLSRDPELVFAPTRPVHEKTPSDDMVLDDARSTQRALVCGLGTRRSNRRLFESGLSTHAIAGQMGQASLARTLYAATVAPVVEMALSDAPEPGVPFELQDHVVVHAFVRDTTVLDAIARCASPFILPVVGFSRPDCVYVKVSAAKTLRGMLQTEKVRDGLRAECPMKLQCLYVVANALQDLHANGIVHGHISSHSILVSMTEFMQVDAPSTDDLCLQWTAPEVLAGDSPPSLASDIYAFGILMTELDTFQLPFDDYDLDDAIALVTAVVDGGLRPAMRDDCETWYCNLAGLCMSADPLSRPTASDLVELFQVLLDDALDAEASKASTEH</sequence>
<dbReference type="SMART" id="SM00248">
    <property type="entry name" value="ANK"/>
    <property type="match status" value="26"/>
</dbReference>
<dbReference type="SUPFAM" id="SSF56112">
    <property type="entry name" value="Protein kinase-like (PK-like)"/>
    <property type="match status" value="3"/>
</dbReference>
<organism evidence="9 10">
    <name type="scientific">Saprolegnia diclina (strain VS20)</name>
    <dbReference type="NCBI Taxonomy" id="1156394"/>
    <lineage>
        <taxon>Eukaryota</taxon>
        <taxon>Sar</taxon>
        <taxon>Stramenopiles</taxon>
        <taxon>Oomycota</taxon>
        <taxon>Saprolegniomycetes</taxon>
        <taxon>Saprolegniales</taxon>
        <taxon>Saprolegniaceae</taxon>
        <taxon>Saprolegnia</taxon>
    </lineage>
</organism>
<keyword evidence="3 7" id="KW-0547">Nucleotide-binding</keyword>
<feature type="binding site" evidence="7">
    <location>
        <position position="1167"/>
    </location>
    <ligand>
        <name>ATP</name>
        <dbReference type="ChEBI" id="CHEBI:30616"/>
    </ligand>
</feature>
<feature type="repeat" description="ANK" evidence="6">
    <location>
        <begin position="976"/>
        <end position="1008"/>
    </location>
</feature>
<feature type="repeat" description="ANK" evidence="6">
    <location>
        <begin position="31"/>
        <end position="63"/>
    </location>
</feature>
<evidence type="ECO:0000256" key="4">
    <source>
        <dbReference type="ARBA" id="ARBA00022840"/>
    </source>
</evidence>
<dbReference type="OMA" id="ICAFSAY"/>
<keyword evidence="9" id="KW-0418">Kinase</keyword>
<dbReference type="EMBL" id="JH767178">
    <property type="protein sequence ID" value="EQC30076.1"/>
    <property type="molecule type" value="Genomic_DNA"/>
</dbReference>
<accession>T0Q648</accession>
<feature type="repeat" description="ANK" evidence="6">
    <location>
        <begin position="196"/>
        <end position="228"/>
    </location>
</feature>
<evidence type="ECO:0000256" key="2">
    <source>
        <dbReference type="ARBA" id="ARBA00022737"/>
    </source>
</evidence>
<dbReference type="Gene3D" id="3.30.200.20">
    <property type="entry name" value="Phosphorylase Kinase, domain 1"/>
    <property type="match status" value="1"/>
</dbReference>
<feature type="repeat" description="ANK" evidence="6">
    <location>
        <begin position="1"/>
        <end position="30"/>
    </location>
</feature>
<keyword evidence="10" id="KW-1185">Reference proteome</keyword>
<dbReference type="Gene3D" id="1.25.40.20">
    <property type="entry name" value="Ankyrin repeat-containing domain"/>
    <property type="match status" value="10"/>
</dbReference>
<dbReference type="eggNOG" id="KOG0504">
    <property type="taxonomic scope" value="Eukaryota"/>
</dbReference>
<protein>
    <submittedName>
        <fullName evidence="9">TKL protein kinase</fullName>
    </submittedName>
</protein>
<feature type="repeat" description="ANK" evidence="6">
    <location>
        <begin position="1468"/>
        <end position="1500"/>
    </location>
</feature>
<evidence type="ECO:0000313" key="9">
    <source>
        <dbReference type="EMBL" id="EQC30076.1"/>
    </source>
</evidence>
<dbReference type="PROSITE" id="PS00107">
    <property type="entry name" value="PROTEIN_KINASE_ATP"/>
    <property type="match status" value="1"/>
</dbReference>
<dbReference type="InterPro" id="IPR017441">
    <property type="entry name" value="Protein_kinase_ATP_BS"/>
</dbReference>
<feature type="repeat" description="ANK" evidence="6">
    <location>
        <begin position="261"/>
        <end position="293"/>
    </location>
</feature>
<dbReference type="InParanoid" id="T0Q648"/>
<keyword evidence="1" id="KW-0723">Serine/threonine-protein kinase</keyword>
<dbReference type="InterPro" id="IPR008271">
    <property type="entry name" value="Ser/Thr_kinase_AS"/>
</dbReference>
<dbReference type="InterPro" id="IPR036770">
    <property type="entry name" value="Ankyrin_rpt-contain_sf"/>
</dbReference>
<dbReference type="PANTHER" id="PTHR24198:SF165">
    <property type="entry name" value="ANKYRIN REPEAT-CONTAINING PROTEIN-RELATED"/>
    <property type="match status" value="1"/>
</dbReference>
<evidence type="ECO:0000256" key="1">
    <source>
        <dbReference type="ARBA" id="ARBA00022527"/>
    </source>
</evidence>
<dbReference type="GO" id="GO:0004674">
    <property type="term" value="F:protein serine/threonine kinase activity"/>
    <property type="evidence" value="ECO:0007669"/>
    <property type="project" value="UniProtKB-KW"/>
</dbReference>
<feature type="repeat" description="ANK" evidence="6">
    <location>
        <begin position="910"/>
        <end position="942"/>
    </location>
</feature>
<feature type="repeat" description="ANK" evidence="6">
    <location>
        <begin position="745"/>
        <end position="777"/>
    </location>
</feature>
<evidence type="ECO:0000256" key="5">
    <source>
        <dbReference type="ARBA" id="ARBA00023043"/>
    </source>
</evidence>
<gene>
    <name evidence="9" type="ORF">SDRG_12137</name>
</gene>
<feature type="repeat" description="ANK" evidence="6">
    <location>
        <begin position="64"/>
        <end position="96"/>
    </location>
</feature>
<dbReference type="PROSITE" id="PS50088">
    <property type="entry name" value="ANK_REPEAT"/>
    <property type="match status" value="15"/>
</dbReference>
<feature type="repeat" description="ANK" evidence="6">
    <location>
        <begin position="1501"/>
        <end position="1533"/>
    </location>
</feature>
<dbReference type="InterPro" id="IPR011009">
    <property type="entry name" value="Kinase-like_dom_sf"/>
</dbReference>
<dbReference type="eggNOG" id="KOG4177">
    <property type="taxonomic scope" value="Eukaryota"/>
</dbReference>
<dbReference type="eggNOG" id="KOG0192">
    <property type="taxonomic scope" value="Eukaryota"/>
</dbReference>
<evidence type="ECO:0000259" key="8">
    <source>
        <dbReference type="PROSITE" id="PS50011"/>
    </source>
</evidence>
<dbReference type="SMART" id="SM00220">
    <property type="entry name" value="S_TKc"/>
    <property type="match status" value="2"/>
</dbReference>
<dbReference type="Gene3D" id="1.10.510.10">
    <property type="entry name" value="Transferase(Phosphotransferase) domain 1"/>
    <property type="match status" value="3"/>
</dbReference>
<feature type="domain" description="Protein kinase" evidence="8">
    <location>
        <begin position="1749"/>
        <end position="2005"/>
    </location>
</feature>
<evidence type="ECO:0000313" key="10">
    <source>
        <dbReference type="Proteomes" id="UP000030762"/>
    </source>
</evidence>
<dbReference type="InterPro" id="IPR002110">
    <property type="entry name" value="Ankyrin_rpt"/>
</dbReference>
<dbReference type="STRING" id="1156394.T0Q648"/>
<feature type="repeat" description="ANK" evidence="6">
    <location>
        <begin position="812"/>
        <end position="844"/>
    </location>
</feature>
<dbReference type="InterPro" id="IPR000719">
    <property type="entry name" value="Prot_kinase_dom"/>
</dbReference>
<dbReference type="Proteomes" id="UP000030762">
    <property type="component" value="Unassembled WGS sequence"/>
</dbReference>
<dbReference type="OrthoDB" id="65514at2759"/>
<dbReference type="PRINTS" id="PR01415">
    <property type="entry name" value="ANKYRIN"/>
</dbReference>
<dbReference type="Pfam" id="PF00069">
    <property type="entry name" value="Pkinase"/>
    <property type="match status" value="2"/>
</dbReference>
<dbReference type="InterPro" id="IPR001245">
    <property type="entry name" value="Ser-Thr/Tyr_kinase_cat_dom"/>
</dbReference>
<keyword evidence="5 6" id="KW-0040">ANK repeat</keyword>
<dbReference type="GeneID" id="19952864"/>
<dbReference type="VEuPathDB" id="FungiDB:SDRG_12137"/>
<dbReference type="Pfam" id="PF00023">
    <property type="entry name" value="Ank"/>
    <property type="match status" value="2"/>
</dbReference>
<proteinExistence type="predicted"/>
<dbReference type="Pfam" id="PF12796">
    <property type="entry name" value="Ank_2"/>
    <property type="match status" value="6"/>
</dbReference>
<dbReference type="eggNOG" id="KOG0576">
    <property type="taxonomic scope" value="Eukaryota"/>
</dbReference>
<feature type="repeat" description="ANK" evidence="6">
    <location>
        <begin position="227"/>
        <end position="259"/>
    </location>
</feature>
<reference evidence="9 10" key="1">
    <citation type="submission" date="2012-04" db="EMBL/GenBank/DDBJ databases">
        <title>The Genome Sequence of Saprolegnia declina VS20.</title>
        <authorList>
            <consortium name="The Broad Institute Genome Sequencing Platform"/>
            <person name="Russ C."/>
            <person name="Nusbaum C."/>
            <person name="Tyler B."/>
            <person name="van West P."/>
            <person name="Dieguez-Uribeondo J."/>
            <person name="de Bruijn I."/>
            <person name="Tripathy S."/>
            <person name="Jiang R."/>
            <person name="Young S.K."/>
            <person name="Zeng Q."/>
            <person name="Gargeya S."/>
            <person name="Fitzgerald M."/>
            <person name="Haas B."/>
            <person name="Abouelleil A."/>
            <person name="Alvarado L."/>
            <person name="Arachchi H.M."/>
            <person name="Berlin A."/>
            <person name="Chapman S.B."/>
            <person name="Goldberg J."/>
            <person name="Griggs A."/>
            <person name="Gujja S."/>
            <person name="Hansen M."/>
            <person name="Howarth C."/>
            <person name="Imamovic A."/>
            <person name="Larimer J."/>
            <person name="McCowen C."/>
            <person name="Montmayeur A."/>
            <person name="Murphy C."/>
            <person name="Neiman D."/>
            <person name="Pearson M."/>
            <person name="Priest M."/>
            <person name="Roberts A."/>
            <person name="Saif S."/>
            <person name="Shea T."/>
            <person name="Sisk P."/>
            <person name="Sykes S."/>
            <person name="Wortman J."/>
            <person name="Nusbaum C."/>
            <person name="Birren B."/>
        </authorList>
    </citation>
    <scope>NUCLEOTIDE SEQUENCE [LARGE SCALE GENOMIC DNA]</scope>
    <source>
        <strain evidence="9 10">VS20</strain>
    </source>
</reference>
<dbReference type="RefSeq" id="XP_008616419.1">
    <property type="nucleotide sequence ID" value="XM_008618197.1"/>
</dbReference>
<evidence type="ECO:0000256" key="6">
    <source>
        <dbReference type="PROSITE-ProRule" id="PRU00023"/>
    </source>
</evidence>
<dbReference type="SUPFAM" id="SSF48403">
    <property type="entry name" value="Ankyrin repeat"/>
    <property type="match status" value="4"/>
</dbReference>
<dbReference type="GO" id="GO:0005524">
    <property type="term" value="F:ATP binding"/>
    <property type="evidence" value="ECO:0007669"/>
    <property type="project" value="UniProtKB-UniRule"/>
</dbReference>
<name>T0Q648_SAPDV</name>
<feature type="repeat" description="ANK" evidence="6">
    <location>
        <begin position="1436"/>
        <end position="1468"/>
    </location>
</feature>
<evidence type="ECO:0000256" key="3">
    <source>
        <dbReference type="ARBA" id="ARBA00022741"/>
    </source>
</evidence>
<dbReference type="PROSITE" id="PS50011">
    <property type="entry name" value="PROTEIN_KINASE_DOM"/>
    <property type="match status" value="3"/>
</dbReference>
<dbReference type="Pfam" id="PF07714">
    <property type="entry name" value="PK_Tyr_Ser-Thr"/>
    <property type="match status" value="1"/>
</dbReference>
<dbReference type="PANTHER" id="PTHR24198">
    <property type="entry name" value="ANKYRIN REPEAT AND PROTEIN KINASE DOMAIN-CONTAINING PROTEIN"/>
    <property type="match status" value="1"/>
</dbReference>
<evidence type="ECO:0000256" key="7">
    <source>
        <dbReference type="PROSITE-ProRule" id="PRU10141"/>
    </source>
</evidence>
<dbReference type="PROSITE" id="PS00108">
    <property type="entry name" value="PROTEIN_KINASE_ST"/>
    <property type="match status" value="2"/>
</dbReference>
<dbReference type="PROSITE" id="PS50297">
    <property type="entry name" value="ANK_REP_REGION"/>
    <property type="match status" value="11"/>
</dbReference>
<feature type="domain" description="Protein kinase" evidence="8">
    <location>
        <begin position="1139"/>
        <end position="1397"/>
    </location>
</feature>
<feature type="repeat" description="ANK" evidence="6">
    <location>
        <begin position="163"/>
        <end position="195"/>
    </location>
</feature>